<accession>A0A8S9XYE9</accession>
<dbReference type="Proteomes" id="UP000466442">
    <property type="component" value="Unassembled WGS sequence"/>
</dbReference>
<gene>
    <name evidence="1" type="ORF">GE061_013151</name>
</gene>
<proteinExistence type="predicted"/>
<dbReference type="OrthoDB" id="196393at2759"/>
<name>A0A8S9XYE9_APOLU</name>
<protein>
    <submittedName>
        <fullName evidence="1">Uncharacterized protein</fullName>
    </submittedName>
</protein>
<sequence length="276" mass="29883">MKKVPLLIRPDRREATVALCRGVADIRKEPGVARVGSTVVEPRLDVATVELGMDVPVIGPGAGVPQLVPHVEVPVAEPDTEAPQLVPHVEVPVAGPGTKVQQLVPHLEVPEVGPGMDVPIDEPRMEMPIIERRAEVSTAKLRMNMADADRRTNGSIELEIEGTVESVGYPVTRLPIGGFRRIGAVLGDDPGDAVGDAEEMPMERWDQERPDTRTELATKLQHLDKGQRSRVGEILHGFGELINVPIPHKVNCEERRGDNGRGNQGAGAPRYNAICI</sequence>
<dbReference type="EMBL" id="WIXP02000004">
    <property type="protein sequence ID" value="KAF6212625.1"/>
    <property type="molecule type" value="Genomic_DNA"/>
</dbReference>
<evidence type="ECO:0000313" key="2">
    <source>
        <dbReference type="Proteomes" id="UP000466442"/>
    </source>
</evidence>
<keyword evidence="2" id="KW-1185">Reference proteome</keyword>
<dbReference type="AlphaFoldDB" id="A0A8S9XYE9"/>
<comment type="caution">
    <text evidence="1">The sequence shown here is derived from an EMBL/GenBank/DDBJ whole genome shotgun (WGS) entry which is preliminary data.</text>
</comment>
<evidence type="ECO:0000313" key="1">
    <source>
        <dbReference type="EMBL" id="KAF6212625.1"/>
    </source>
</evidence>
<reference evidence="1" key="1">
    <citation type="journal article" date="2021" name="Mol. Ecol. Resour.">
        <title>Apolygus lucorum genome provides insights into omnivorousness and mesophyll feeding.</title>
        <authorList>
            <person name="Liu Y."/>
            <person name="Liu H."/>
            <person name="Wang H."/>
            <person name="Huang T."/>
            <person name="Liu B."/>
            <person name="Yang B."/>
            <person name="Yin L."/>
            <person name="Li B."/>
            <person name="Zhang Y."/>
            <person name="Zhang S."/>
            <person name="Jiang F."/>
            <person name="Zhang X."/>
            <person name="Ren Y."/>
            <person name="Wang B."/>
            <person name="Wang S."/>
            <person name="Lu Y."/>
            <person name="Wu K."/>
            <person name="Fan W."/>
            <person name="Wang G."/>
        </authorList>
    </citation>
    <scope>NUCLEOTIDE SEQUENCE</scope>
    <source>
        <strain evidence="1">12Hb</strain>
    </source>
</reference>
<organism evidence="1 2">
    <name type="scientific">Apolygus lucorum</name>
    <name type="common">Small green plant bug</name>
    <name type="synonym">Lygocoris lucorum</name>
    <dbReference type="NCBI Taxonomy" id="248454"/>
    <lineage>
        <taxon>Eukaryota</taxon>
        <taxon>Metazoa</taxon>
        <taxon>Ecdysozoa</taxon>
        <taxon>Arthropoda</taxon>
        <taxon>Hexapoda</taxon>
        <taxon>Insecta</taxon>
        <taxon>Pterygota</taxon>
        <taxon>Neoptera</taxon>
        <taxon>Paraneoptera</taxon>
        <taxon>Hemiptera</taxon>
        <taxon>Heteroptera</taxon>
        <taxon>Panheteroptera</taxon>
        <taxon>Cimicomorpha</taxon>
        <taxon>Miridae</taxon>
        <taxon>Mirini</taxon>
        <taxon>Apolygus</taxon>
    </lineage>
</organism>